<protein>
    <submittedName>
        <fullName evidence="2">Gag protein</fullName>
    </submittedName>
</protein>
<reference evidence="2 3" key="1">
    <citation type="journal article" date="2018" name="Mol. Plant">
        <title>The genome of Artemisia annua provides insight into the evolution of Asteraceae family and artemisinin biosynthesis.</title>
        <authorList>
            <person name="Shen Q."/>
            <person name="Zhang L."/>
            <person name="Liao Z."/>
            <person name="Wang S."/>
            <person name="Yan T."/>
            <person name="Shi P."/>
            <person name="Liu M."/>
            <person name="Fu X."/>
            <person name="Pan Q."/>
            <person name="Wang Y."/>
            <person name="Lv Z."/>
            <person name="Lu X."/>
            <person name="Zhang F."/>
            <person name="Jiang W."/>
            <person name="Ma Y."/>
            <person name="Chen M."/>
            <person name="Hao X."/>
            <person name="Li L."/>
            <person name="Tang Y."/>
            <person name="Lv G."/>
            <person name="Zhou Y."/>
            <person name="Sun X."/>
            <person name="Brodelius P.E."/>
            <person name="Rose J.K.C."/>
            <person name="Tang K."/>
        </authorList>
    </citation>
    <scope>NUCLEOTIDE SEQUENCE [LARGE SCALE GENOMIC DNA]</scope>
    <source>
        <strain evidence="3">cv. Huhao1</strain>
        <tissue evidence="2">Leaf</tissue>
    </source>
</reference>
<comment type="caution">
    <text evidence="2">The sequence shown here is derived from an EMBL/GenBank/DDBJ whole genome shotgun (WGS) entry which is preliminary data.</text>
</comment>
<gene>
    <name evidence="2" type="ORF">CTI12_AA049080</name>
</gene>
<keyword evidence="3" id="KW-1185">Reference proteome</keyword>
<dbReference type="PANTHER" id="PTHR33223:SF11">
    <property type="entry name" value="ELEMENT PROTEIN, PUTATIVE-RELATED"/>
    <property type="match status" value="1"/>
</dbReference>
<evidence type="ECO:0000313" key="2">
    <source>
        <dbReference type="EMBL" id="PWA77993.1"/>
    </source>
</evidence>
<evidence type="ECO:0000259" key="1">
    <source>
        <dbReference type="Pfam" id="PF03732"/>
    </source>
</evidence>
<sequence length="253" mass="29224">MYSAFSSKRKEANPMSHFNNDDLPVIEAWQMNPEGLPERITQQVPEEIALSGKPSKKSRTLTDNSNCLPKQNLATNSDFYNEPFTFKETEKNVRDLVASPFTARIRDYGMPDGLKVPTNLRTYDGMSDPDDHLTIFMGTMNVHKLLEPAWCRFFHITVCRAARFWYDNLSPRSINSFHVLRDKFRANFLQQRRFQKTQAEILGIRQCSDESLRDYLGRFEKETLHMTDRLDGMMTGAFISGLCLGGFFKDLIV</sequence>
<dbReference type="Proteomes" id="UP000245207">
    <property type="component" value="Unassembled WGS sequence"/>
</dbReference>
<organism evidence="2 3">
    <name type="scientific">Artemisia annua</name>
    <name type="common">Sweet wormwood</name>
    <dbReference type="NCBI Taxonomy" id="35608"/>
    <lineage>
        <taxon>Eukaryota</taxon>
        <taxon>Viridiplantae</taxon>
        <taxon>Streptophyta</taxon>
        <taxon>Embryophyta</taxon>
        <taxon>Tracheophyta</taxon>
        <taxon>Spermatophyta</taxon>
        <taxon>Magnoliopsida</taxon>
        <taxon>eudicotyledons</taxon>
        <taxon>Gunneridae</taxon>
        <taxon>Pentapetalae</taxon>
        <taxon>asterids</taxon>
        <taxon>campanulids</taxon>
        <taxon>Asterales</taxon>
        <taxon>Asteraceae</taxon>
        <taxon>Asteroideae</taxon>
        <taxon>Anthemideae</taxon>
        <taxon>Artemisiinae</taxon>
        <taxon>Artemisia</taxon>
    </lineage>
</organism>
<dbReference type="OrthoDB" id="1432783at2759"/>
<dbReference type="EMBL" id="PKPP01002049">
    <property type="protein sequence ID" value="PWA77993.1"/>
    <property type="molecule type" value="Genomic_DNA"/>
</dbReference>
<dbReference type="Pfam" id="PF03732">
    <property type="entry name" value="Retrotrans_gag"/>
    <property type="match status" value="1"/>
</dbReference>
<dbReference type="AlphaFoldDB" id="A0A2U1NWU2"/>
<dbReference type="InterPro" id="IPR005162">
    <property type="entry name" value="Retrotrans_gag_dom"/>
</dbReference>
<name>A0A2U1NWU2_ARTAN</name>
<accession>A0A2U1NWU2</accession>
<feature type="domain" description="Retrotransposon gag" evidence="1">
    <location>
        <begin position="152"/>
        <end position="242"/>
    </location>
</feature>
<evidence type="ECO:0000313" key="3">
    <source>
        <dbReference type="Proteomes" id="UP000245207"/>
    </source>
</evidence>
<dbReference type="PANTHER" id="PTHR33223">
    <property type="entry name" value="CCHC-TYPE DOMAIN-CONTAINING PROTEIN"/>
    <property type="match status" value="1"/>
</dbReference>
<proteinExistence type="predicted"/>